<dbReference type="SUPFAM" id="SSF52540">
    <property type="entry name" value="P-loop containing nucleoside triphosphate hydrolases"/>
    <property type="match status" value="1"/>
</dbReference>
<feature type="active site" description="GMP-histidine intermediate" evidence="18">
    <location>
        <position position="48"/>
    </location>
</feature>
<comment type="similarity">
    <text evidence="7">Belongs to the CobU/CobP family.</text>
</comment>
<comment type="caution">
    <text evidence="20">The sequence shown here is derived from an EMBL/GenBank/DDBJ whole genome shotgun (WGS) entry which is preliminary data.</text>
</comment>
<evidence type="ECO:0000256" key="9">
    <source>
        <dbReference type="ARBA" id="ARBA00012523"/>
    </source>
</evidence>
<organism evidence="20 21">
    <name type="scientific">Dyadobacter jiangsuensis</name>
    <dbReference type="NCBI Taxonomy" id="1591085"/>
    <lineage>
        <taxon>Bacteria</taxon>
        <taxon>Pseudomonadati</taxon>
        <taxon>Bacteroidota</taxon>
        <taxon>Cytophagia</taxon>
        <taxon>Cytophagales</taxon>
        <taxon>Spirosomataceae</taxon>
        <taxon>Dyadobacter</taxon>
    </lineage>
</organism>
<dbReference type="Pfam" id="PF02283">
    <property type="entry name" value="CobU"/>
    <property type="match status" value="1"/>
</dbReference>
<dbReference type="InterPro" id="IPR027417">
    <property type="entry name" value="P-loop_NTPase"/>
</dbReference>
<evidence type="ECO:0000256" key="6">
    <source>
        <dbReference type="ARBA" id="ARBA00005159"/>
    </source>
</evidence>
<comment type="pathway">
    <text evidence="6">Cofactor biosynthesis; adenosylcobalamin biosynthesis; adenosylcobalamin from cob(II)yrinate a,c-diamide: step 5/7.</text>
</comment>
<dbReference type="PIRSF" id="PIRSF006135">
    <property type="entry name" value="CobU"/>
    <property type="match status" value="1"/>
</dbReference>
<accession>A0A2P8FZW9</accession>
<evidence type="ECO:0000256" key="3">
    <source>
        <dbReference type="ARBA" id="ARBA00001522"/>
    </source>
</evidence>
<feature type="binding site" evidence="19">
    <location>
        <position position="78"/>
    </location>
    <ligand>
        <name>GTP</name>
        <dbReference type="ChEBI" id="CHEBI:37565"/>
    </ligand>
</feature>
<evidence type="ECO:0000256" key="18">
    <source>
        <dbReference type="PIRSR" id="PIRSR006135-1"/>
    </source>
</evidence>
<evidence type="ECO:0000256" key="16">
    <source>
        <dbReference type="ARBA" id="ARBA00029570"/>
    </source>
</evidence>
<keyword evidence="12 19" id="KW-0547">Nucleotide-binding</keyword>
<evidence type="ECO:0000256" key="14">
    <source>
        <dbReference type="ARBA" id="ARBA00022840"/>
    </source>
</evidence>
<evidence type="ECO:0000256" key="15">
    <source>
        <dbReference type="ARBA" id="ARBA00023134"/>
    </source>
</evidence>
<evidence type="ECO:0000313" key="21">
    <source>
        <dbReference type="Proteomes" id="UP000241964"/>
    </source>
</evidence>
<proteinExistence type="inferred from homology"/>
<dbReference type="RefSeq" id="WP_106596668.1">
    <property type="nucleotide sequence ID" value="NZ_PYAS01000008.1"/>
</dbReference>
<evidence type="ECO:0000256" key="10">
    <source>
        <dbReference type="ARBA" id="ARBA00022573"/>
    </source>
</evidence>
<comment type="catalytic activity">
    <reaction evidence="3">
        <text>adenosylcob(III)inamide + GTP = adenosylcob(III)inamide phosphate + GDP + H(+)</text>
        <dbReference type="Rhea" id="RHEA:15765"/>
        <dbReference type="ChEBI" id="CHEBI:2480"/>
        <dbReference type="ChEBI" id="CHEBI:15378"/>
        <dbReference type="ChEBI" id="CHEBI:37565"/>
        <dbReference type="ChEBI" id="CHEBI:58189"/>
        <dbReference type="ChEBI" id="CHEBI:58502"/>
        <dbReference type="EC" id="2.7.1.156"/>
    </reaction>
</comment>
<keyword evidence="20" id="KW-0548">Nucleotidyltransferase</keyword>
<keyword evidence="13 20" id="KW-0418">Kinase</keyword>
<dbReference type="GO" id="GO:0043752">
    <property type="term" value="F:adenosylcobinamide kinase activity"/>
    <property type="evidence" value="ECO:0007669"/>
    <property type="project" value="UniProtKB-EC"/>
</dbReference>
<keyword evidence="10" id="KW-0169">Cobalamin biosynthesis</keyword>
<dbReference type="GO" id="GO:0008820">
    <property type="term" value="F:cobinamide phosphate guanylyltransferase activity"/>
    <property type="evidence" value="ECO:0007669"/>
    <property type="project" value="UniProtKB-EC"/>
</dbReference>
<feature type="binding site" evidence="19">
    <location>
        <begin position="7"/>
        <end position="14"/>
    </location>
    <ligand>
        <name>GTP</name>
        <dbReference type="ChEBI" id="CHEBI:37565"/>
    </ligand>
</feature>
<dbReference type="PANTHER" id="PTHR34848">
    <property type="match status" value="1"/>
</dbReference>
<reference evidence="20 21" key="1">
    <citation type="submission" date="2018-03" db="EMBL/GenBank/DDBJ databases">
        <title>Genomic Encyclopedia of Archaeal and Bacterial Type Strains, Phase II (KMG-II): from individual species to whole genera.</title>
        <authorList>
            <person name="Goeker M."/>
        </authorList>
    </citation>
    <scope>NUCLEOTIDE SEQUENCE [LARGE SCALE GENOMIC DNA]</scope>
    <source>
        <strain evidence="20 21">DSM 29057</strain>
    </source>
</reference>
<dbReference type="OrthoDB" id="9799422at2"/>
<keyword evidence="21" id="KW-1185">Reference proteome</keyword>
<evidence type="ECO:0000256" key="4">
    <source>
        <dbReference type="ARBA" id="ARBA00003889"/>
    </source>
</evidence>
<evidence type="ECO:0000256" key="17">
    <source>
        <dbReference type="ARBA" id="ARBA00030571"/>
    </source>
</evidence>
<dbReference type="EC" id="2.7.1.156" evidence="8"/>
<evidence type="ECO:0000313" key="20">
    <source>
        <dbReference type="EMBL" id="PSL27257.1"/>
    </source>
</evidence>
<dbReference type="InterPro" id="IPR003203">
    <property type="entry name" value="CobU/CobP"/>
</dbReference>
<comment type="pathway">
    <text evidence="5">Cofactor biosynthesis; adenosylcobalamin biosynthesis; adenosylcobalamin from cob(II)yrinate a,c-diamide: step 6/7.</text>
</comment>
<evidence type="ECO:0000256" key="5">
    <source>
        <dbReference type="ARBA" id="ARBA00004692"/>
    </source>
</evidence>
<dbReference type="GO" id="GO:0005524">
    <property type="term" value="F:ATP binding"/>
    <property type="evidence" value="ECO:0007669"/>
    <property type="project" value="UniProtKB-KW"/>
</dbReference>
<dbReference type="EMBL" id="PYAS01000008">
    <property type="protein sequence ID" value="PSL27257.1"/>
    <property type="molecule type" value="Genomic_DNA"/>
</dbReference>
<feature type="binding site" evidence="19">
    <location>
        <position position="60"/>
    </location>
    <ligand>
        <name>GTP</name>
        <dbReference type="ChEBI" id="CHEBI:37565"/>
    </ligand>
</feature>
<dbReference type="UniPathway" id="UPA00148">
    <property type="reaction ID" value="UER00236"/>
</dbReference>
<feature type="binding site" evidence="19">
    <location>
        <begin position="32"/>
        <end position="34"/>
    </location>
    <ligand>
        <name>GTP</name>
        <dbReference type="ChEBI" id="CHEBI:37565"/>
    </ligand>
</feature>
<name>A0A2P8FZW9_9BACT</name>
<dbReference type="GO" id="GO:0005525">
    <property type="term" value="F:GTP binding"/>
    <property type="evidence" value="ECO:0007669"/>
    <property type="project" value="UniProtKB-KW"/>
</dbReference>
<comment type="catalytic activity">
    <reaction evidence="2">
        <text>adenosylcob(III)inamide phosphate + GTP + H(+) = adenosylcob(III)inamide-GDP + diphosphate</text>
        <dbReference type="Rhea" id="RHEA:22712"/>
        <dbReference type="ChEBI" id="CHEBI:15378"/>
        <dbReference type="ChEBI" id="CHEBI:33019"/>
        <dbReference type="ChEBI" id="CHEBI:37565"/>
        <dbReference type="ChEBI" id="CHEBI:58502"/>
        <dbReference type="ChEBI" id="CHEBI:60487"/>
        <dbReference type="EC" id="2.7.7.62"/>
    </reaction>
</comment>
<keyword evidence="15 19" id="KW-0342">GTP-binding</keyword>
<evidence type="ECO:0000256" key="13">
    <source>
        <dbReference type="ARBA" id="ARBA00022777"/>
    </source>
</evidence>
<comment type="function">
    <text evidence="4">Catalyzes ATP-dependent phosphorylation of adenosylcobinamide and addition of GMP to adenosylcobinamide phosphate.</text>
</comment>
<evidence type="ECO:0000256" key="11">
    <source>
        <dbReference type="ARBA" id="ARBA00022679"/>
    </source>
</evidence>
<sequence length="170" mass="18802">MIIYVTGGVRSGKSRFAMDLALQKSARPVYVATSRIWDEDFARRVKRHQDERGPEWASLESERDIHLLPLTGSVAVIDCVTLWLTNLFVAFEYDVEKALAAFKAEIDALSAVDATLIIISNEIGMGVHAETEAARKFTDLQGWANQYVAAVAQEAIMMVSGLPLTLKTTK</sequence>
<gene>
    <name evidence="20" type="ORF">CLV60_108111</name>
</gene>
<evidence type="ECO:0000256" key="19">
    <source>
        <dbReference type="PIRSR" id="PIRSR006135-2"/>
    </source>
</evidence>
<evidence type="ECO:0000256" key="8">
    <source>
        <dbReference type="ARBA" id="ARBA00012016"/>
    </source>
</evidence>
<dbReference type="EC" id="2.7.7.62" evidence="9"/>
<keyword evidence="14" id="KW-0067">ATP-binding</keyword>
<dbReference type="CDD" id="cd00544">
    <property type="entry name" value="CobU"/>
    <property type="match status" value="1"/>
</dbReference>
<keyword evidence="11 20" id="KW-0808">Transferase</keyword>
<protein>
    <recommendedName>
        <fullName evidence="16">Adenosylcobinamide kinase</fullName>
        <ecNumber evidence="8">2.7.1.156</ecNumber>
        <ecNumber evidence="9">2.7.7.62</ecNumber>
    </recommendedName>
    <alternativeName>
        <fullName evidence="17">Adenosylcobinamide-phosphate guanylyltransferase</fullName>
    </alternativeName>
</protein>
<dbReference type="PANTHER" id="PTHR34848:SF1">
    <property type="entry name" value="BIFUNCTIONAL ADENOSYLCOBALAMIN BIOSYNTHESIS PROTEIN COBU"/>
    <property type="match status" value="1"/>
</dbReference>
<evidence type="ECO:0000256" key="2">
    <source>
        <dbReference type="ARBA" id="ARBA00000711"/>
    </source>
</evidence>
<evidence type="ECO:0000256" key="1">
    <source>
        <dbReference type="ARBA" id="ARBA00000312"/>
    </source>
</evidence>
<evidence type="ECO:0000256" key="12">
    <source>
        <dbReference type="ARBA" id="ARBA00022741"/>
    </source>
</evidence>
<comment type="catalytic activity">
    <reaction evidence="1">
        <text>adenosylcob(III)inamide + ATP = adenosylcob(III)inamide phosphate + ADP + H(+)</text>
        <dbReference type="Rhea" id="RHEA:15769"/>
        <dbReference type="ChEBI" id="CHEBI:2480"/>
        <dbReference type="ChEBI" id="CHEBI:15378"/>
        <dbReference type="ChEBI" id="CHEBI:30616"/>
        <dbReference type="ChEBI" id="CHEBI:58502"/>
        <dbReference type="ChEBI" id="CHEBI:456216"/>
        <dbReference type="EC" id="2.7.1.156"/>
    </reaction>
</comment>
<evidence type="ECO:0000256" key="7">
    <source>
        <dbReference type="ARBA" id="ARBA00007490"/>
    </source>
</evidence>
<dbReference type="AlphaFoldDB" id="A0A2P8FZW9"/>
<dbReference type="Gene3D" id="3.40.50.300">
    <property type="entry name" value="P-loop containing nucleotide triphosphate hydrolases"/>
    <property type="match status" value="1"/>
</dbReference>
<dbReference type="Proteomes" id="UP000241964">
    <property type="component" value="Unassembled WGS sequence"/>
</dbReference>
<dbReference type="GO" id="GO:0009236">
    <property type="term" value="P:cobalamin biosynthetic process"/>
    <property type="evidence" value="ECO:0007669"/>
    <property type="project" value="UniProtKB-UniPathway"/>
</dbReference>